<evidence type="ECO:0000256" key="12">
    <source>
        <dbReference type="SAM" id="Phobius"/>
    </source>
</evidence>
<feature type="transmembrane region" description="Helical" evidence="12">
    <location>
        <begin position="633"/>
        <end position="651"/>
    </location>
</feature>
<comment type="similarity">
    <text evidence="2">Belongs to the ABC transporter superfamily.</text>
</comment>
<dbReference type="Pfam" id="PF00005">
    <property type="entry name" value="ABC_tran"/>
    <property type="match status" value="2"/>
</dbReference>
<evidence type="ECO:0000256" key="2">
    <source>
        <dbReference type="ARBA" id="ARBA00005417"/>
    </source>
</evidence>
<feature type="transmembrane region" description="Helical" evidence="12">
    <location>
        <begin position="754"/>
        <end position="772"/>
    </location>
</feature>
<feature type="domain" description="ABC transporter" evidence="13">
    <location>
        <begin position="24"/>
        <end position="265"/>
    </location>
</feature>
<keyword evidence="6 12" id="KW-0812">Transmembrane</keyword>
<comment type="subcellular location">
    <subcellularLocation>
        <location evidence="1">Cell membrane</location>
        <topology evidence="1">Multi-pass membrane protein</topology>
    </subcellularLocation>
</comment>
<keyword evidence="11 12" id="KW-0472">Membrane</keyword>
<keyword evidence="10 12" id="KW-1133">Transmembrane helix</keyword>
<evidence type="ECO:0000256" key="6">
    <source>
        <dbReference type="ARBA" id="ARBA00022692"/>
    </source>
</evidence>
<name>A0ABU0J4S1_9HYPH</name>
<feature type="transmembrane region" description="Helical" evidence="12">
    <location>
        <begin position="722"/>
        <end position="742"/>
    </location>
</feature>
<dbReference type="InterPro" id="IPR003439">
    <property type="entry name" value="ABC_transporter-like_ATP-bd"/>
</dbReference>
<dbReference type="InterPro" id="IPR003593">
    <property type="entry name" value="AAA+_ATPase"/>
</dbReference>
<evidence type="ECO:0000259" key="13">
    <source>
        <dbReference type="PROSITE" id="PS50893"/>
    </source>
</evidence>
<evidence type="ECO:0000256" key="9">
    <source>
        <dbReference type="ARBA" id="ARBA00022840"/>
    </source>
</evidence>
<reference evidence="14 15" key="1">
    <citation type="submission" date="2023-07" db="EMBL/GenBank/DDBJ databases">
        <title>Genomic Encyclopedia of Type Strains, Phase IV (KMG-IV): sequencing the most valuable type-strain genomes for metagenomic binning, comparative biology and taxonomic classification.</title>
        <authorList>
            <person name="Goeker M."/>
        </authorList>
    </citation>
    <scope>NUCLEOTIDE SEQUENCE [LARGE SCALE GENOMIC DNA]</scope>
    <source>
        <strain evidence="14 15">DSM 19619</strain>
    </source>
</reference>
<feature type="transmembrane region" description="Helical" evidence="12">
    <location>
        <begin position="558"/>
        <end position="577"/>
    </location>
</feature>
<evidence type="ECO:0000256" key="8">
    <source>
        <dbReference type="ARBA" id="ARBA00022741"/>
    </source>
</evidence>
<sequence>MAASGLSVSDSPAEASPAAAAPVVSLVGITKAFGPTLANCDVSLAIARGDVVGLVGGNGAGKSTLMRALCGVARPDSGTIAFGGEALSFDAYDTGQAQARGIRIVHQELSLCANLSVAENFFLEAPEAARPRPGWRAAYRGRARAALDAVFPGNGIDVDREVGQLPIGERQMVEIARAVATPGVRLVILDEPTSSLGLERSRQLRGFIHARAAEGLAFIFISHKLFEIIDVANRVAVLRNGRLIWEGETGRTTVPDLVRLMGGEAAAHDGRPHRARAAPGDVLVRLSGDVTAALGRDVELRRGEIVGLAGLEGSGQKVLLHNVFAPGRADSAGVRRLAPAAFVSGDRQREGVFPLWTVLANIGLARIAGGAGLELLSQTAEQAAARPAAERLRLDADRLASNILDLSGGNQQKALVARALACDAPIILLDDPTRGVDVAAKRDFYAVTRDIAEADRLVLWHSTEDLEFLECDRVLVFANGRIVRDLGPGEISEQAIVDASFTPADAGAPAAAAARHHDGSRAWAGRLVGAAPFLSLALVLAVMVLANPRTASVFGLDLLLMPAVPLVLVALGQMFVIGGSEIDLGAGAFAGLANVISATLLFDTPAFGLVALAGTLVLYGVLGAVIQLRRIPAIVVTLGASFIWTGLAYTLQPTPGGASPDWLTALFAWSVPGVPSSLLIIGLIAILALTIDRSPLGVTLRAFGNNPAAMARGGWPAPTYAAIRYVLAGLFGMAAGLSLTAINTASDFNAGSTYTLLGVAAAVIGGCSLIGGRISAPGVVAGAVTLSLIGALLGMLGVSSDFNAAVQGILLLAILAMRTAVAHGRDEE</sequence>
<dbReference type="PANTHER" id="PTHR43790">
    <property type="entry name" value="CARBOHYDRATE TRANSPORT ATP-BINDING PROTEIN MG119-RELATED"/>
    <property type="match status" value="1"/>
</dbReference>
<evidence type="ECO:0000256" key="5">
    <source>
        <dbReference type="ARBA" id="ARBA00022597"/>
    </source>
</evidence>
<dbReference type="Pfam" id="PF02653">
    <property type="entry name" value="BPD_transp_2"/>
    <property type="match status" value="1"/>
</dbReference>
<keyword evidence="9 14" id="KW-0067">ATP-binding</keyword>
<evidence type="ECO:0000256" key="11">
    <source>
        <dbReference type="ARBA" id="ARBA00023136"/>
    </source>
</evidence>
<dbReference type="PROSITE" id="PS00211">
    <property type="entry name" value="ABC_TRANSPORTER_1"/>
    <property type="match status" value="1"/>
</dbReference>
<dbReference type="EMBL" id="JAUSVX010000003">
    <property type="protein sequence ID" value="MDQ0469265.1"/>
    <property type="molecule type" value="Genomic_DNA"/>
</dbReference>
<dbReference type="Proteomes" id="UP001242480">
    <property type="component" value="Unassembled WGS sequence"/>
</dbReference>
<dbReference type="SMART" id="SM00382">
    <property type="entry name" value="AAA"/>
    <property type="match status" value="2"/>
</dbReference>
<dbReference type="RefSeq" id="WP_307271735.1">
    <property type="nucleotide sequence ID" value="NZ_JAUSVX010000003.1"/>
</dbReference>
<dbReference type="CDD" id="cd06579">
    <property type="entry name" value="TM_PBP1_transp_AraH_like"/>
    <property type="match status" value="1"/>
</dbReference>
<evidence type="ECO:0000256" key="7">
    <source>
        <dbReference type="ARBA" id="ARBA00022737"/>
    </source>
</evidence>
<gene>
    <name evidence="14" type="ORF">QO011_002276</name>
</gene>
<feature type="transmembrane region" description="Helical" evidence="12">
    <location>
        <begin position="663"/>
        <end position="691"/>
    </location>
</feature>
<dbReference type="InterPro" id="IPR027417">
    <property type="entry name" value="P-loop_NTPase"/>
</dbReference>
<dbReference type="PROSITE" id="PS50893">
    <property type="entry name" value="ABC_TRANSPORTER_2"/>
    <property type="match status" value="2"/>
</dbReference>
<keyword evidence="7" id="KW-0677">Repeat</keyword>
<dbReference type="CDD" id="cd03216">
    <property type="entry name" value="ABC_Carb_Monos_I"/>
    <property type="match status" value="1"/>
</dbReference>
<dbReference type="InterPro" id="IPR017871">
    <property type="entry name" value="ABC_transporter-like_CS"/>
</dbReference>
<feature type="transmembrane region" description="Helical" evidence="12">
    <location>
        <begin position="523"/>
        <end position="546"/>
    </location>
</feature>
<evidence type="ECO:0000256" key="1">
    <source>
        <dbReference type="ARBA" id="ARBA00004651"/>
    </source>
</evidence>
<keyword evidence="5" id="KW-0762">Sugar transport</keyword>
<evidence type="ECO:0000313" key="15">
    <source>
        <dbReference type="Proteomes" id="UP001242480"/>
    </source>
</evidence>
<evidence type="ECO:0000256" key="3">
    <source>
        <dbReference type="ARBA" id="ARBA00022448"/>
    </source>
</evidence>
<evidence type="ECO:0000256" key="10">
    <source>
        <dbReference type="ARBA" id="ARBA00022989"/>
    </source>
</evidence>
<feature type="transmembrane region" description="Helical" evidence="12">
    <location>
        <begin position="779"/>
        <end position="798"/>
    </location>
</feature>
<keyword evidence="8" id="KW-0547">Nucleotide-binding</keyword>
<evidence type="ECO:0000256" key="4">
    <source>
        <dbReference type="ARBA" id="ARBA00022475"/>
    </source>
</evidence>
<keyword evidence="15" id="KW-1185">Reference proteome</keyword>
<feature type="domain" description="ABC transporter" evidence="13">
    <location>
        <begin position="277"/>
        <end position="504"/>
    </location>
</feature>
<keyword evidence="4" id="KW-1003">Cell membrane</keyword>
<dbReference type="GO" id="GO:0005524">
    <property type="term" value="F:ATP binding"/>
    <property type="evidence" value="ECO:0007669"/>
    <property type="project" value="UniProtKB-KW"/>
</dbReference>
<protein>
    <submittedName>
        <fullName evidence="14">Ribose transport system ATP-binding protein</fullName>
    </submittedName>
</protein>
<dbReference type="Gene3D" id="3.40.50.300">
    <property type="entry name" value="P-loop containing nucleotide triphosphate hydrolases"/>
    <property type="match status" value="2"/>
</dbReference>
<dbReference type="InterPro" id="IPR050107">
    <property type="entry name" value="ABC_carbohydrate_import_ATPase"/>
</dbReference>
<keyword evidence="3" id="KW-0813">Transport</keyword>
<feature type="transmembrane region" description="Helical" evidence="12">
    <location>
        <begin position="608"/>
        <end position="626"/>
    </location>
</feature>
<feature type="transmembrane region" description="Helical" evidence="12">
    <location>
        <begin position="804"/>
        <end position="821"/>
    </location>
</feature>
<dbReference type="SUPFAM" id="SSF52540">
    <property type="entry name" value="P-loop containing nucleoside triphosphate hydrolases"/>
    <property type="match status" value="2"/>
</dbReference>
<organism evidence="14 15">
    <name type="scientific">Labrys wisconsinensis</name>
    <dbReference type="NCBI Taxonomy" id="425677"/>
    <lineage>
        <taxon>Bacteria</taxon>
        <taxon>Pseudomonadati</taxon>
        <taxon>Pseudomonadota</taxon>
        <taxon>Alphaproteobacteria</taxon>
        <taxon>Hyphomicrobiales</taxon>
        <taxon>Xanthobacteraceae</taxon>
        <taxon>Labrys</taxon>
    </lineage>
</organism>
<dbReference type="InterPro" id="IPR001851">
    <property type="entry name" value="ABC_transp_permease"/>
</dbReference>
<evidence type="ECO:0000313" key="14">
    <source>
        <dbReference type="EMBL" id="MDQ0469265.1"/>
    </source>
</evidence>
<dbReference type="PANTHER" id="PTHR43790:SF9">
    <property type="entry name" value="GALACTOFURANOSE TRANSPORTER ATP-BINDING PROTEIN YTFR"/>
    <property type="match status" value="1"/>
</dbReference>
<comment type="caution">
    <text evidence="14">The sequence shown here is derived from an EMBL/GenBank/DDBJ whole genome shotgun (WGS) entry which is preliminary data.</text>
</comment>
<accession>A0ABU0J4S1</accession>
<proteinExistence type="inferred from homology"/>